<dbReference type="InterPro" id="IPR018247">
    <property type="entry name" value="EF_Hand_1_Ca_BS"/>
</dbReference>
<dbReference type="Proteomes" id="UP000736328">
    <property type="component" value="Unassembled WGS sequence"/>
</dbReference>
<dbReference type="GO" id="GO:0016020">
    <property type="term" value="C:membrane"/>
    <property type="evidence" value="ECO:0007669"/>
    <property type="project" value="UniProtKB-SubCell"/>
</dbReference>
<comment type="catalytic activity">
    <reaction evidence="1">
        <text>S-ubiquitinyl-[E2 ubiquitin-conjugating enzyme]-L-cysteine + [acceptor protein]-L-lysine = [E2 ubiquitin-conjugating enzyme]-L-cysteine + N(6)-ubiquitinyl-[acceptor protein]-L-lysine.</text>
        <dbReference type="EC" id="2.3.2.27"/>
    </reaction>
</comment>
<gene>
    <name evidence="14" type="ORF">HY768_09700</name>
</gene>
<organism evidence="14 15">
    <name type="scientific">candidate division TA06 bacterium</name>
    <dbReference type="NCBI Taxonomy" id="2250710"/>
    <lineage>
        <taxon>Bacteria</taxon>
        <taxon>Bacteria division TA06</taxon>
    </lineage>
</organism>
<evidence type="ECO:0000256" key="3">
    <source>
        <dbReference type="ARBA" id="ARBA00012483"/>
    </source>
</evidence>
<dbReference type="GO" id="GO:0016567">
    <property type="term" value="P:protein ubiquitination"/>
    <property type="evidence" value="ECO:0007669"/>
    <property type="project" value="InterPro"/>
</dbReference>
<evidence type="ECO:0000256" key="12">
    <source>
        <dbReference type="SAM" id="Phobius"/>
    </source>
</evidence>
<keyword evidence="8" id="KW-0833">Ubl conjugation pathway</keyword>
<keyword evidence="7" id="KW-0863">Zinc-finger</keyword>
<evidence type="ECO:0000256" key="11">
    <source>
        <dbReference type="ARBA" id="ARBA00023136"/>
    </source>
</evidence>
<feature type="transmembrane region" description="Helical" evidence="12">
    <location>
        <begin position="37"/>
        <end position="61"/>
    </location>
</feature>
<keyword evidence="5 12" id="KW-0812">Transmembrane</keyword>
<keyword evidence="9" id="KW-0862">Zinc</keyword>
<dbReference type="PROSITE" id="PS00018">
    <property type="entry name" value="EF_HAND_1"/>
    <property type="match status" value="1"/>
</dbReference>
<evidence type="ECO:0000256" key="9">
    <source>
        <dbReference type="ARBA" id="ARBA00022833"/>
    </source>
</evidence>
<evidence type="ECO:0000259" key="13">
    <source>
        <dbReference type="PROSITE" id="PS50222"/>
    </source>
</evidence>
<protein>
    <recommendedName>
        <fullName evidence="3">RING-type E3 ubiquitin transferase</fullName>
        <ecNumber evidence="3">2.3.2.27</ecNumber>
    </recommendedName>
</protein>
<dbReference type="PROSITE" id="PS50222">
    <property type="entry name" value="EF_HAND_2"/>
    <property type="match status" value="1"/>
</dbReference>
<evidence type="ECO:0000256" key="4">
    <source>
        <dbReference type="ARBA" id="ARBA00022679"/>
    </source>
</evidence>
<keyword evidence="6" id="KW-0479">Metal-binding</keyword>
<dbReference type="AlphaFoldDB" id="A0A933IAZ4"/>
<comment type="caution">
    <text evidence="14">The sequence shown here is derived from an EMBL/GenBank/DDBJ whole genome shotgun (WGS) entry which is preliminary data.</text>
</comment>
<reference evidence="14" key="1">
    <citation type="submission" date="2020-07" db="EMBL/GenBank/DDBJ databases">
        <title>Huge and variable diversity of episymbiotic CPR bacteria and DPANN archaea in groundwater ecosystems.</title>
        <authorList>
            <person name="He C.Y."/>
            <person name="Keren R."/>
            <person name="Whittaker M."/>
            <person name="Farag I.F."/>
            <person name="Doudna J."/>
            <person name="Cate J.H.D."/>
            <person name="Banfield J.F."/>
        </authorList>
    </citation>
    <scope>NUCLEOTIDE SEQUENCE</scope>
    <source>
        <strain evidence="14">NC_groundwater_1520_Pr4_B-0.1um_53_5</strain>
    </source>
</reference>
<feature type="transmembrane region" description="Helical" evidence="12">
    <location>
        <begin position="305"/>
        <end position="326"/>
    </location>
</feature>
<accession>A0A933IAZ4</accession>
<dbReference type="EMBL" id="JACQXR010000130">
    <property type="protein sequence ID" value="MBI4727471.1"/>
    <property type="molecule type" value="Genomic_DNA"/>
</dbReference>
<proteinExistence type="predicted"/>
<evidence type="ECO:0000256" key="1">
    <source>
        <dbReference type="ARBA" id="ARBA00000900"/>
    </source>
</evidence>
<evidence type="ECO:0000313" key="15">
    <source>
        <dbReference type="Proteomes" id="UP000736328"/>
    </source>
</evidence>
<keyword evidence="11 12" id="KW-0472">Membrane</keyword>
<evidence type="ECO:0000256" key="7">
    <source>
        <dbReference type="ARBA" id="ARBA00022771"/>
    </source>
</evidence>
<dbReference type="GO" id="GO:0061630">
    <property type="term" value="F:ubiquitin protein ligase activity"/>
    <property type="evidence" value="ECO:0007669"/>
    <property type="project" value="UniProtKB-EC"/>
</dbReference>
<dbReference type="EC" id="2.3.2.27" evidence="3"/>
<name>A0A933IAZ4_UNCT6</name>
<evidence type="ECO:0000256" key="5">
    <source>
        <dbReference type="ARBA" id="ARBA00022692"/>
    </source>
</evidence>
<comment type="subcellular location">
    <subcellularLocation>
        <location evidence="2">Membrane</location>
        <topology evidence="2">Multi-pass membrane protein</topology>
    </subcellularLocation>
</comment>
<dbReference type="GO" id="GO:0005509">
    <property type="term" value="F:calcium ion binding"/>
    <property type="evidence" value="ECO:0007669"/>
    <property type="project" value="InterPro"/>
</dbReference>
<sequence length="331" mass="37830">MYFRDNRRQAFQAFAFLGFGLYMLILVVMRGGGGFRAYAFFSIVLPLLGLVLGVLIFTLGFELLRQKRLMENIPRSKARSAAMGLSEVKGKAAPYVWLKSPLTTTDCVYYKFLVEKYVQGGKNSHWKVVNEGCSTNFFYVEDETGKILVDPVEAELHLSSDYKYTGTDIISSGRARTYSPPSIFGGQKMRYTEWYIVPSDTVYAIGTVKKWKSAFEDHKFKVAEKLKAIKEDKERLKKFDLDGDGQIDCDEWEMARQQAEQDLLKEQLEKPQQVEDDVVITRDPSNNIMIISDQDERQVIKNKKICATLSFASGSGLILWMAYLLLKKFVQ</sequence>
<feature type="domain" description="EF-hand" evidence="13">
    <location>
        <begin position="227"/>
        <end position="262"/>
    </location>
</feature>
<keyword evidence="4" id="KW-0808">Transferase</keyword>
<evidence type="ECO:0000313" key="14">
    <source>
        <dbReference type="EMBL" id="MBI4727471.1"/>
    </source>
</evidence>
<evidence type="ECO:0000256" key="10">
    <source>
        <dbReference type="ARBA" id="ARBA00022989"/>
    </source>
</evidence>
<feature type="transmembrane region" description="Helical" evidence="12">
    <location>
        <begin position="12"/>
        <end position="31"/>
    </location>
</feature>
<dbReference type="GO" id="GO:0008270">
    <property type="term" value="F:zinc ion binding"/>
    <property type="evidence" value="ECO:0007669"/>
    <property type="project" value="UniProtKB-KW"/>
</dbReference>
<dbReference type="Pfam" id="PF12483">
    <property type="entry name" value="GIDE"/>
    <property type="match status" value="1"/>
</dbReference>
<evidence type="ECO:0000256" key="2">
    <source>
        <dbReference type="ARBA" id="ARBA00004141"/>
    </source>
</evidence>
<evidence type="ECO:0000256" key="8">
    <source>
        <dbReference type="ARBA" id="ARBA00022786"/>
    </source>
</evidence>
<dbReference type="InterPro" id="IPR002048">
    <property type="entry name" value="EF_hand_dom"/>
</dbReference>
<dbReference type="InterPro" id="IPR022170">
    <property type="entry name" value="MUL1-like"/>
</dbReference>
<keyword evidence="10 12" id="KW-1133">Transmembrane helix</keyword>
<evidence type="ECO:0000256" key="6">
    <source>
        <dbReference type="ARBA" id="ARBA00022723"/>
    </source>
</evidence>